<evidence type="ECO:0000256" key="5">
    <source>
        <dbReference type="SAM" id="Phobius"/>
    </source>
</evidence>
<keyword evidence="2 5" id="KW-0812">Transmembrane</keyword>
<evidence type="ECO:0000256" key="2">
    <source>
        <dbReference type="ARBA" id="ARBA00022692"/>
    </source>
</evidence>
<keyword evidence="4 5" id="KW-0472">Membrane</keyword>
<evidence type="ECO:0000256" key="4">
    <source>
        <dbReference type="ARBA" id="ARBA00023136"/>
    </source>
</evidence>
<feature type="transmembrane region" description="Helical" evidence="5">
    <location>
        <begin position="15"/>
        <end position="42"/>
    </location>
</feature>
<comment type="subcellular location">
    <subcellularLocation>
        <location evidence="1">Membrane</location>
        <topology evidence="1">Multi-pass membrane protein</topology>
    </subcellularLocation>
</comment>
<dbReference type="InterPro" id="IPR003339">
    <property type="entry name" value="ABC/ECF_trnsptr_transmembrane"/>
</dbReference>
<proteinExistence type="predicted"/>
<dbReference type="PANTHER" id="PTHR33514">
    <property type="entry name" value="PROTEIN ABCI12, CHLOROPLASTIC"/>
    <property type="match status" value="1"/>
</dbReference>
<feature type="transmembrane region" description="Helical" evidence="5">
    <location>
        <begin position="262"/>
        <end position="282"/>
    </location>
</feature>
<evidence type="ECO:0000313" key="7">
    <source>
        <dbReference type="Proteomes" id="UP000627781"/>
    </source>
</evidence>
<feature type="transmembrane region" description="Helical" evidence="5">
    <location>
        <begin position="224"/>
        <end position="242"/>
    </location>
</feature>
<reference evidence="6 7" key="1">
    <citation type="submission" date="2020-08" db="EMBL/GenBank/DDBJ databases">
        <title>A Genomic Blueprint of the Chicken Gut Microbiome.</title>
        <authorList>
            <person name="Gilroy R."/>
            <person name="Ravi A."/>
            <person name="Getino M."/>
            <person name="Pursley I."/>
            <person name="Horton D.L."/>
            <person name="Alikhan N.-F."/>
            <person name="Baker D."/>
            <person name="Gharbi K."/>
            <person name="Hall N."/>
            <person name="Watson M."/>
            <person name="Adriaenssens E.M."/>
            <person name="Foster-Nyarko E."/>
            <person name="Jarju S."/>
            <person name="Secka A."/>
            <person name="Antonio M."/>
            <person name="Oren A."/>
            <person name="Chaudhuri R."/>
            <person name="La Ragione R.M."/>
            <person name="Hildebrand F."/>
            <person name="Pallen M.J."/>
        </authorList>
    </citation>
    <scope>NUCLEOTIDE SEQUENCE [LARGE SCALE GENOMIC DNA]</scope>
    <source>
        <strain evidence="6 7">Sa3CVN1</strain>
    </source>
</reference>
<keyword evidence="7" id="KW-1185">Reference proteome</keyword>
<comment type="caution">
    <text evidence="6">The sequence shown here is derived from an EMBL/GenBank/DDBJ whole genome shotgun (WGS) entry which is preliminary data.</text>
</comment>
<feature type="transmembrane region" description="Helical" evidence="5">
    <location>
        <begin position="54"/>
        <end position="73"/>
    </location>
</feature>
<keyword evidence="3 5" id="KW-1133">Transmembrane helix</keyword>
<accession>A0ABR8PP40</accession>
<dbReference type="EMBL" id="JACSRA010000001">
    <property type="protein sequence ID" value="MBD7909931.1"/>
    <property type="molecule type" value="Genomic_DNA"/>
</dbReference>
<dbReference type="PANTHER" id="PTHR33514:SF13">
    <property type="entry name" value="PROTEIN ABCI12, CHLOROPLASTIC"/>
    <property type="match status" value="1"/>
</dbReference>
<organism evidence="6 7">
    <name type="scientific">Clostridium cibarium</name>
    <dbReference type="NCBI Taxonomy" id="2762247"/>
    <lineage>
        <taxon>Bacteria</taxon>
        <taxon>Bacillati</taxon>
        <taxon>Bacillota</taxon>
        <taxon>Clostridia</taxon>
        <taxon>Eubacteriales</taxon>
        <taxon>Clostridiaceae</taxon>
        <taxon>Clostridium</taxon>
    </lineage>
</organism>
<dbReference type="Pfam" id="PF02361">
    <property type="entry name" value="CbiQ"/>
    <property type="match status" value="1"/>
</dbReference>
<sequence length="291" mass="33179">MDSFSRLHPLINFTYFLFVIMFSMFLMDPIFLGISLIGSMLYSVYLKGIKALKFNVIYMMPMIIFLTILNPLFNHEGATIILYINNNPITLEAIIYGVASAIMLVSVLIWFSAYNVVMTSDKFMYLFGRVMPKNSLIVAMVLRFVPRFKAQIKVISNGQKSIGKDITNGNIFERINHGVKILSMLITWALENAIETADSMKARGYGLKGRTSFYLYKFSLRDKIILGVLLVLIGITLCGISFELGSANYFPKIKINNISSIGLITYLTYFLLNIFPIIINVWEEIKWKLSK</sequence>
<feature type="transmembrane region" description="Helical" evidence="5">
    <location>
        <begin position="93"/>
        <end position="117"/>
    </location>
</feature>
<evidence type="ECO:0000256" key="3">
    <source>
        <dbReference type="ARBA" id="ARBA00022989"/>
    </source>
</evidence>
<evidence type="ECO:0000313" key="6">
    <source>
        <dbReference type="EMBL" id="MBD7909931.1"/>
    </source>
</evidence>
<gene>
    <name evidence="6" type="ORF">H9661_01060</name>
</gene>
<name>A0ABR8PP40_9CLOT</name>
<evidence type="ECO:0000256" key="1">
    <source>
        <dbReference type="ARBA" id="ARBA00004141"/>
    </source>
</evidence>
<dbReference type="Proteomes" id="UP000627781">
    <property type="component" value="Unassembled WGS sequence"/>
</dbReference>
<protein>
    <submittedName>
        <fullName evidence="6">Energy-coupling factor transporter transmembrane protein EcfT</fullName>
    </submittedName>
</protein>
<dbReference type="CDD" id="cd16914">
    <property type="entry name" value="EcfT"/>
    <property type="match status" value="1"/>
</dbReference>